<evidence type="ECO:0000256" key="6">
    <source>
        <dbReference type="SAM" id="MobiDB-lite"/>
    </source>
</evidence>
<evidence type="ECO:0000256" key="5">
    <source>
        <dbReference type="ARBA" id="ARBA00023230"/>
    </source>
</evidence>
<feature type="compositionally biased region" description="Basic and acidic residues" evidence="6">
    <location>
        <begin position="477"/>
        <end position="486"/>
    </location>
</feature>
<dbReference type="EMBL" id="OB664638">
    <property type="protein sequence ID" value="CAD7232417.1"/>
    <property type="molecule type" value="Genomic_DNA"/>
</dbReference>
<name>A0A7R8WK31_9CRUS</name>
<reference evidence="8" key="1">
    <citation type="submission" date="2020-11" db="EMBL/GenBank/DDBJ databases">
        <authorList>
            <person name="Tran Van P."/>
        </authorList>
    </citation>
    <scope>NUCLEOTIDE SEQUENCE</scope>
</reference>
<gene>
    <name evidence="8" type="ORF">CTOB1V02_LOCUS10253</name>
</gene>
<evidence type="ECO:0000256" key="3">
    <source>
        <dbReference type="ARBA" id="ARBA00022989"/>
    </source>
</evidence>
<dbReference type="Pfam" id="PF00240">
    <property type="entry name" value="ubiquitin"/>
    <property type="match status" value="1"/>
</dbReference>
<sequence>MASASLAPHHPPDHHGMDNSHPSFSLVIKSANRHSDDQTVLARRDWTVWDLKSHLTKCYPTHPPVEEQKLIYAGRLLPNHSHLEEVLRGTVPADSPGYHAHDHYTLHLVCKRDTLPVTATTPAAASSSSSQPSTSSGSSGRPIVNPLHCPTPVSTIAGMRSFAASVNASSSSEPNKEDEALRRKVEEDIKHFNLSSSQVQDYARKMQAYYQQYYQYYWYCWAYHQQQQAQAQSATASPTASSDAAESGEILRMRTMAAAVNAGLWPRGMESPFPMAPPSAVGGVAPPPPSPAATDPSLTSPPPDAQPVTEPAAGVPEAEAPLDGPQVQPQQMDAQGGFVDADDDDDGFGVGGQRDILDWLYLTARLTVLFSIVYFYSNATRFAVVLILGVFLYAIQGMGRERRERERYGDEEVMVESKGRLAQAAAEAEARRLARENNNERRPEGEEQGADGSPPAVDGERTEDEEVGGGEDSDGGMELRRRRDQQEAPASAPSEVATASPSSAATASPSPPAPTGPSRAEQVVLGAWAFVSGLFTSLFPDLTDQ</sequence>
<dbReference type="GO" id="GO:0030968">
    <property type="term" value="P:endoplasmic reticulum unfolded protein response"/>
    <property type="evidence" value="ECO:0007669"/>
    <property type="project" value="TreeGrafter"/>
</dbReference>
<feature type="compositionally biased region" description="Low complexity" evidence="6">
    <location>
        <begin position="120"/>
        <end position="140"/>
    </location>
</feature>
<dbReference type="AlphaFoldDB" id="A0A7R8WK31"/>
<organism evidence="8">
    <name type="scientific">Cyprideis torosa</name>
    <dbReference type="NCBI Taxonomy" id="163714"/>
    <lineage>
        <taxon>Eukaryota</taxon>
        <taxon>Metazoa</taxon>
        <taxon>Ecdysozoa</taxon>
        <taxon>Arthropoda</taxon>
        <taxon>Crustacea</taxon>
        <taxon>Oligostraca</taxon>
        <taxon>Ostracoda</taxon>
        <taxon>Podocopa</taxon>
        <taxon>Podocopida</taxon>
        <taxon>Cytherocopina</taxon>
        <taxon>Cytheroidea</taxon>
        <taxon>Cytherideidae</taxon>
        <taxon>Cyprideis</taxon>
    </lineage>
</organism>
<feature type="compositionally biased region" description="Basic and acidic residues" evidence="6">
    <location>
        <begin position="428"/>
        <end position="445"/>
    </location>
</feature>
<keyword evidence="4 7" id="KW-0472">Membrane</keyword>
<dbReference type="PANTHER" id="PTHR12943:SF27">
    <property type="entry name" value="HOMOCYSTEINE-INDUCED ENDOPLASMIC RETICULUM PROTEIN, ISOFORM A"/>
    <property type="match status" value="1"/>
</dbReference>
<evidence type="ECO:0000256" key="4">
    <source>
        <dbReference type="ARBA" id="ARBA00023136"/>
    </source>
</evidence>
<dbReference type="FunFam" id="3.10.20.90:FF:000046">
    <property type="entry name" value="Homocysteine-responsive endoplasmic reticulum-resident ubiquitin-like domain member 2 protein"/>
    <property type="match status" value="1"/>
</dbReference>
<dbReference type="InterPro" id="IPR029071">
    <property type="entry name" value="Ubiquitin-like_domsf"/>
</dbReference>
<feature type="region of interest" description="Disordered" evidence="6">
    <location>
        <begin position="416"/>
        <end position="520"/>
    </location>
</feature>
<feature type="region of interest" description="Disordered" evidence="6">
    <location>
        <begin position="1"/>
        <end position="23"/>
    </location>
</feature>
<dbReference type="GO" id="GO:0016020">
    <property type="term" value="C:membrane"/>
    <property type="evidence" value="ECO:0007669"/>
    <property type="project" value="UniProtKB-SubCell"/>
</dbReference>
<feature type="compositionally biased region" description="Low complexity" evidence="6">
    <location>
        <begin position="488"/>
        <end position="508"/>
    </location>
</feature>
<feature type="compositionally biased region" description="Acidic residues" evidence="6">
    <location>
        <begin position="461"/>
        <end position="475"/>
    </location>
</feature>
<protein>
    <submittedName>
        <fullName evidence="8">Uncharacterized protein</fullName>
    </submittedName>
</protein>
<feature type="transmembrane region" description="Helical" evidence="7">
    <location>
        <begin position="382"/>
        <end position="399"/>
    </location>
</feature>
<dbReference type="SUPFAM" id="SSF54236">
    <property type="entry name" value="Ubiquitin-like"/>
    <property type="match status" value="1"/>
</dbReference>
<proteinExistence type="predicted"/>
<dbReference type="InterPro" id="IPR000626">
    <property type="entry name" value="Ubiquitin-like_dom"/>
</dbReference>
<evidence type="ECO:0000256" key="2">
    <source>
        <dbReference type="ARBA" id="ARBA00022692"/>
    </source>
</evidence>
<evidence type="ECO:0000256" key="1">
    <source>
        <dbReference type="ARBA" id="ARBA00004370"/>
    </source>
</evidence>
<feature type="region of interest" description="Disordered" evidence="6">
    <location>
        <begin position="120"/>
        <end position="147"/>
    </location>
</feature>
<comment type="subcellular location">
    <subcellularLocation>
        <location evidence="1">Membrane</location>
    </subcellularLocation>
</comment>
<accession>A0A7R8WK31</accession>
<evidence type="ECO:0000313" key="8">
    <source>
        <dbReference type="EMBL" id="CAD7232417.1"/>
    </source>
</evidence>
<keyword evidence="3 7" id="KW-1133">Transmembrane helix</keyword>
<dbReference type="PROSITE" id="PS50053">
    <property type="entry name" value="UBIQUITIN_2"/>
    <property type="match status" value="1"/>
</dbReference>
<keyword evidence="5" id="KW-0834">Unfolded protein response</keyword>
<dbReference type="PANTHER" id="PTHR12943">
    <property type="entry name" value="HOMOCYSTEINE-RESPONSIVE ENDOPLASMIC RETICULUM-RESIDENT UNIQUITIN-LIKE DOMAIN HERPUD PROTEIN FAMILY MEMBER"/>
    <property type="match status" value="1"/>
</dbReference>
<dbReference type="Gene3D" id="3.10.20.90">
    <property type="entry name" value="Phosphatidylinositol 3-kinase Catalytic Subunit, Chain A, domain 1"/>
    <property type="match status" value="1"/>
</dbReference>
<evidence type="ECO:0000256" key="7">
    <source>
        <dbReference type="SAM" id="Phobius"/>
    </source>
</evidence>
<dbReference type="OrthoDB" id="21589at2759"/>
<dbReference type="CDD" id="cd01790">
    <property type="entry name" value="Ubl_HERP"/>
    <property type="match status" value="1"/>
</dbReference>
<feature type="compositionally biased region" description="Low complexity" evidence="6">
    <location>
        <begin position="307"/>
        <end position="321"/>
    </location>
</feature>
<dbReference type="InterPro" id="IPR039751">
    <property type="entry name" value="HERPUD1/2"/>
</dbReference>
<keyword evidence="2 7" id="KW-0812">Transmembrane</keyword>
<feature type="region of interest" description="Disordered" evidence="6">
    <location>
        <begin position="276"/>
        <end position="346"/>
    </location>
</feature>